<dbReference type="Proteomes" id="UP000245468">
    <property type="component" value="Chromosome"/>
</dbReference>
<dbReference type="InterPro" id="IPR051906">
    <property type="entry name" value="TolC-like"/>
</dbReference>
<evidence type="ECO:0000256" key="2">
    <source>
        <dbReference type="ARBA" id="ARBA00007613"/>
    </source>
</evidence>
<evidence type="ECO:0000256" key="8">
    <source>
        <dbReference type="SAM" id="SignalP"/>
    </source>
</evidence>
<evidence type="ECO:0000256" key="3">
    <source>
        <dbReference type="ARBA" id="ARBA00022448"/>
    </source>
</evidence>
<keyword evidence="4" id="KW-1134">Transmembrane beta strand</keyword>
<keyword evidence="7" id="KW-0998">Cell outer membrane</keyword>
<dbReference type="KEGG" id="psez:HME7025_01226"/>
<dbReference type="OrthoDB" id="1674528at2"/>
<reference evidence="10" key="1">
    <citation type="submission" date="2018-05" db="EMBL/GenBank/DDBJ databases">
        <title>Pseudarcicella sp. HME7025 Genome sequencing and assembly.</title>
        <authorList>
            <person name="Kim H."/>
            <person name="Kang H."/>
            <person name="Joh K."/>
        </authorList>
    </citation>
    <scope>NUCLEOTIDE SEQUENCE [LARGE SCALE GENOMIC DNA]</scope>
    <source>
        <strain evidence="10">HME7025</strain>
    </source>
</reference>
<feature type="chain" id="PRO_5015589612" description="TolC family protein" evidence="8">
    <location>
        <begin position="20"/>
        <end position="433"/>
    </location>
</feature>
<dbReference type="SUPFAM" id="SSF56954">
    <property type="entry name" value="Outer membrane efflux proteins (OEP)"/>
    <property type="match status" value="1"/>
</dbReference>
<evidence type="ECO:0000256" key="7">
    <source>
        <dbReference type="ARBA" id="ARBA00023237"/>
    </source>
</evidence>
<keyword evidence="5" id="KW-0812">Transmembrane</keyword>
<sequence length="433" mass="48869">MKKYILLLSYTLLSSAVIAQSKGLPELIQGILQHSPALKGQRNLIKMGLVKTQIQESYGKPVIGAEIGVTRIDPVAKASFNFGGANSTLQFQPNMNYNSQFVANHVLYDWGRNAMAIEKTRLETQLSQAQIEQQEFQLGFQIANLYQQIVFNKKAIQVQKSQLKRIESNFQIIIKQLALGEAIEYDKISQQVKIANQESKILESENQVARMLDYLSTLLGGNAESYLVENPQIWQAQTAKPIESFTNPEITQIKAQEEIVNKSIELAKSENTPTLAGLATLGLKNGYVPRINGETPAFADDFKVNSVLGLKLSIPIYSGKRGSYQTELATIQKERVAFQLEDAREKLGTEWRQAQLNHQNYVKKAATQKEVVAQAQYALDLANTRFKQGLIRRIELDQAESILEESQLMQAQFDYQVNLQQLELYRIQGIKIW</sequence>
<evidence type="ECO:0000256" key="1">
    <source>
        <dbReference type="ARBA" id="ARBA00004442"/>
    </source>
</evidence>
<name>A0A2S2DUL5_9BACT</name>
<organism evidence="9 10">
    <name type="scientific">Aquirufa nivalisilvae</name>
    <dbReference type="NCBI Taxonomy" id="2516557"/>
    <lineage>
        <taxon>Bacteria</taxon>
        <taxon>Pseudomonadati</taxon>
        <taxon>Bacteroidota</taxon>
        <taxon>Cytophagia</taxon>
        <taxon>Cytophagales</taxon>
        <taxon>Flectobacillaceae</taxon>
        <taxon>Aquirufa</taxon>
    </lineage>
</organism>
<proteinExistence type="inferred from homology"/>
<evidence type="ECO:0000256" key="4">
    <source>
        <dbReference type="ARBA" id="ARBA00022452"/>
    </source>
</evidence>
<dbReference type="GO" id="GO:0015562">
    <property type="term" value="F:efflux transmembrane transporter activity"/>
    <property type="evidence" value="ECO:0007669"/>
    <property type="project" value="InterPro"/>
</dbReference>
<evidence type="ECO:0008006" key="11">
    <source>
        <dbReference type="Google" id="ProtNLM"/>
    </source>
</evidence>
<evidence type="ECO:0000256" key="5">
    <source>
        <dbReference type="ARBA" id="ARBA00022692"/>
    </source>
</evidence>
<evidence type="ECO:0000313" key="10">
    <source>
        <dbReference type="Proteomes" id="UP000245468"/>
    </source>
</evidence>
<keyword evidence="10" id="KW-1185">Reference proteome</keyword>
<feature type="signal peptide" evidence="8">
    <location>
        <begin position="1"/>
        <end position="19"/>
    </location>
</feature>
<dbReference type="PANTHER" id="PTHR30026">
    <property type="entry name" value="OUTER MEMBRANE PROTEIN TOLC"/>
    <property type="match status" value="1"/>
</dbReference>
<comment type="similarity">
    <text evidence="2">Belongs to the outer membrane factor (OMF) (TC 1.B.17) family.</text>
</comment>
<dbReference type="GO" id="GO:0009279">
    <property type="term" value="C:cell outer membrane"/>
    <property type="evidence" value="ECO:0007669"/>
    <property type="project" value="UniProtKB-SubCell"/>
</dbReference>
<dbReference type="PANTHER" id="PTHR30026:SF20">
    <property type="entry name" value="OUTER MEMBRANE PROTEIN TOLC"/>
    <property type="match status" value="1"/>
</dbReference>
<evidence type="ECO:0000313" key="9">
    <source>
        <dbReference type="EMBL" id="AWL09088.1"/>
    </source>
</evidence>
<protein>
    <recommendedName>
        <fullName evidence="11">TolC family protein</fullName>
    </recommendedName>
</protein>
<dbReference type="GO" id="GO:1990281">
    <property type="term" value="C:efflux pump complex"/>
    <property type="evidence" value="ECO:0007669"/>
    <property type="project" value="TreeGrafter"/>
</dbReference>
<gene>
    <name evidence="9" type="ORF">HME7025_01226</name>
</gene>
<dbReference type="Gene3D" id="1.20.1600.10">
    <property type="entry name" value="Outer membrane efflux proteins (OEP)"/>
    <property type="match status" value="1"/>
</dbReference>
<comment type="subcellular location">
    <subcellularLocation>
        <location evidence="1">Cell outer membrane</location>
    </subcellularLocation>
</comment>
<keyword evidence="3" id="KW-0813">Transport</keyword>
<dbReference type="Pfam" id="PF02321">
    <property type="entry name" value="OEP"/>
    <property type="match status" value="2"/>
</dbReference>
<keyword evidence="6" id="KW-0472">Membrane</keyword>
<dbReference type="GO" id="GO:0015288">
    <property type="term" value="F:porin activity"/>
    <property type="evidence" value="ECO:0007669"/>
    <property type="project" value="TreeGrafter"/>
</dbReference>
<dbReference type="RefSeq" id="WP_109322791.1">
    <property type="nucleotide sequence ID" value="NZ_CP029346.1"/>
</dbReference>
<evidence type="ECO:0000256" key="6">
    <source>
        <dbReference type="ARBA" id="ARBA00023136"/>
    </source>
</evidence>
<dbReference type="EMBL" id="CP029346">
    <property type="protein sequence ID" value="AWL09088.1"/>
    <property type="molecule type" value="Genomic_DNA"/>
</dbReference>
<dbReference type="InterPro" id="IPR003423">
    <property type="entry name" value="OMP_efflux"/>
</dbReference>
<dbReference type="AlphaFoldDB" id="A0A2S2DUL5"/>
<accession>A0A2S2DUL5</accession>
<keyword evidence="8" id="KW-0732">Signal</keyword>